<proteinExistence type="predicted"/>
<evidence type="ECO:0000313" key="3">
    <source>
        <dbReference type="Proteomes" id="UP001515480"/>
    </source>
</evidence>
<sequence>MQLDLLNDEDYPAASLAYDSWEAACQYSSKYVAQWQNVGTHELELLDCPVDMESEEYARMPSTSHVKKFSSQDSHTKVGPMAIKRPAHPPTCPLAETSNKVMRLRS</sequence>
<accession>A0AB34JFB1</accession>
<feature type="region of interest" description="Disordered" evidence="1">
    <location>
        <begin position="61"/>
        <end position="106"/>
    </location>
</feature>
<evidence type="ECO:0000313" key="2">
    <source>
        <dbReference type="EMBL" id="KAL1519436.1"/>
    </source>
</evidence>
<comment type="caution">
    <text evidence="2">The sequence shown here is derived from an EMBL/GenBank/DDBJ whole genome shotgun (WGS) entry which is preliminary data.</text>
</comment>
<dbReference type="EMBL" id="JBGBPQ010000009">
    <property type="protein sequence ID" value="KAL1519436.1"/>
    <property type="molecule type" value="Genomic_DNA"/>
</dbReference>
<feature type="compositionally biased region" description="Polar residues" evidence="1">
    <location>
        <begin position="61"/>
        <end position="73"/>
    </location>
</feature>
<evidence type="ECO:0000256" key="1">
    <source>
        <dbReference type="SAM" id="MobiDB-lite"/>
    </source>
</evidence>
<dbReference type="Proteomes" id="UP001515480">
    <property type="component" value="Unassembled WGS sequence"/>
</dbReference>
<gene>
    <name evidence="2" type="ORF">AB1Y20_022958</name>
</gene>
<organism evidence="2 3">
    <name type="scientific">Prymnesium parvum</name>
    <name type="common">Toxic golden alga</name>
    <dbReference type="NCBI Taxonomy" id="97485"/>
    <lineage>
        <taxon>Eukaryota</taxon>
        <taxon>Haptista</taxon>
        <taxon>Haptophyta</taxon>
        <taxon>Prymnesiophyceae</taxon>
        <taxon>Prymnesiales</taxon>
        <taxon>Prymnesiaceae</taxon>
        <taxon>Prymnesium</taxon>
    </lineage>
</organism>
<name>A0AB34JFB1_PRYPA</name>
<dbReference type="AlphaFoldDB" id="A0AB34JFB1"/>
<keyword evidence="3" id="KW-1185">Reference proteome</keyword>
<reference evidence="2 3" key="1">
    <citation type="journal article" date="2024" name="Science">
        <title>Giant polyketide synthase enzymes in the biosynthesis of giant marine polyether toxins.</title>
        <authorList>
            <person name="Fallon T.R."/>
            <person name="Shende V.V."/>
            <person name="Wierzbicki I.H."/>
            <person name="Pendleton A.L."/>
            <person name="Watervoot N.F."/>
            <person name="Auber R.P."/>
            <person name="Gonzalez D.J."/>
            <person name="Wisecaver J.H."/>
            <person name="Moore B.S."/>
        </authorList>
    </citation>
    <scope>NUCLEOTIDE SEQUENCE [LARGE SCALE GENOMIC DNA]</scope>
    <source>
        <strain evidence="2 3">12B1</strain>
    </source>
</reference>
<protein>
    <submittedName>
        <fullName evidence="2">Uncharacterized protein</fullName>
    </submittedName>
</protein>